<feature type="region of interest" description="Disordered" evidence="1">
    <location>
        <begin position="247"/>
        <end position="330"/>
    </location>
</feature>
<gene>
    <name evidence="3" type="ORF">PCAR00345_LOCUS6501</name>
</gene>
<proteinExistence type="predicted"/>
<feature type="transmembrane region" description="Helical" evidence="2">
    <location>
        <begin position="60"/>
        <end position="78"/>
    </location>
</feature>
<feature type="compositionally biased region" description="Low complexity" evidence="1">
    <location>
        <begin position="313"/>
        <end position="325"/>
    </location>
</feature>
<feature type="transmembrane region" description="Helical" evidence="2">
    <location>
        <begin position="26"/>
        <end position="48"/>
    </location>
</feature>
<evidence type="ECO:0000256" key="1">
    <source>
        <dbReference type="SAM" id="MobiDB-lite"/>
    </source>
</evidence>
<sequence>MPGTKLHALSLRFESSVLENTFRAQAFHQLLILQLLVVAVACPSALCLMTANSSSEAQPTVNVTATVLAVLILYRIWAHYLQDQLRAHVLTSYAVCIASLGFVAFVWTLERSTLSKFSRHAAQRAPQASFVAAMAYPIVLHIFLLPAMLRWPLLLTTMTATVLLQCFIFGCDIRPAVQLVWASACGSALGHAFEWGLRSSCSQFARINLNTTVRSFEEQLADLVAQRQGQPILVELGKQTVFLHAVESPVSDRPTPRTSPAVLKMGARRSIRRSSSSSSSTPEDNPAPLHERSGRSGQSVTFEHSTDESRDPSFSSSANSEANASDRVLSPKRRAVRRAYKEVRRTLLQKEETFLYLHGREMRVTDAAYQESLELQKRYQILRASLRSMEQA</sequence>
<keyword evidence="2" id="KW-0472">Membrane</keyword>
<protein>
    <submittedName>
        <fullName evidence="3">Uncharacterized protein</fullName>
    </submittedName>
</protein>
<feature type="transmembrane region" description="Helical" evidence="2">
    <location>
        <begin position="90"/>
        <end position="109"/>
    </location>
</feature>
<dbReference type="AlphaFoldDB" id="A0A7S4B4L6"/>
<feature type="transmembrane region" description="Helical" evidence="2">
    <location>
        <begin position="130"/>
        <end position="147"/>
    </location>
</feature>
<dbReference type="EMBL" id="HBIZ01010943">
    <property type="protein sequence ID" value="CAE0753914.1"/>
    <property type="molecule type" value="Transcribed_RNA"/>
</dbReference>
<name>A0A7S4B4L6_CHRCT</name>
<reference evidence="3" key="1">
    <citation type="submission" date="2021-01" db="EMBL/GenBank/DDBJ databases">
        <authorList>
            <person name="Corre E."/>
            <person name="Pelletier E."/>
            <person name="Niang G."/>
            <person name="Scheremetjew M."/>
            <person name="Finn R."/>
            <person name="Kale V."/>
            <person name="Holt S."/>
            <person name="Cochrane G."/>
            <person name="Meng A."/>
            <person name="Brown T."/>
            <person name="Cohen L."/>
        </authorList>
    </citation>
    <scope>NUCLEOTIDE SEQUENCE</scope>
    <source>
        <strain evidence="3">CCMP645</strain>
    </source>
</reference>
<keyword evidence="2" id="KW-0812">Transmembrane</keyword>
<evidence type="ECO:0000313" key="3">
    <source>
        <dbReference type="EMBL" id="CAE0753914.1"/>
    </source>
</evidence>
<evidence type="ECO:0000256" key="2">
    <source>
        <dbReference type="SAM" id="Phobius"/>
    </source>
</evidence>
<organism evidence="3">
    <name type="scientific">Chrysotila carterae</name>
    <name type="common">Marine alga</name>
    <name type="synonym">Syracosphaera carterae</name>
    <dbReference type="NCBI Taxonomy" id="13221"/>
    <lineage>
        <taxon>Eukaryota</taxon>
        <taxon>Haptista</taxon>
        <taxon>Haptophyta</taxon>
        <taxon>Prymnesiophyceae</taxon>
        <taxon>Isochrysidales</taxon>
        <taxon>Isochrysidaceae</taxon>
        <taxon>Chrysotila</taxon>
    </lineage>
</organism>
<accession>A0A7S4B4L6</accession>
<keyword evidence="2" id="KW-1133">Transmembrane helix</keyword>